<dbReference type="Gene3D" id="3.90.1150.10">
    <property type="entry name" value="Aspartate Aminotransferase, domain 1"/>
    <property type="match status" value="1"/>
</dbReference>
<dbReference type="SUPFAM" id="SSF53383">
    <property type="entry name" value="PLP-dependent transferases"/>
    <property type="match status" value="1"/>
</dbReference>
<dbReference type="RefSeq" id="WP_002568686.1">
    <property type="nucleotide sequence ID" value="NZ_CABKUK010000004.1"/>
</dbReference>
<dbReference type="Gene3D" id="3.40.640.10">
    <property type="entry name" value="Type I PLP-dependent aspartate aminotransferase-like (Major domain)"/>
    <property type="match status" value="1"/>
</dbReference>
<keyword evidence="3 6" id="KW-0808">Transferase</keyword>
<proteinExistence type="inferred from homology"/>
<dbReference type="InterPro" id="IPR049704">
    <property type="entry name" value="Aminotrans_3_PPA_site"/>
</dbReference>
<dbReference type="PIRSF" id="PIRSF000521">
    <property type="entry name" value="Transaminase_4ab_Lys_Orn"/>
    <property type="match status" value="1"/>
</dbReference>
<dbReference type="InterPro" id="IPR005814">
    <property type="entry name" value="Aminotrans_3"/>
</dbReference>
<name>A0A414AWX3_9FIRM</name>
<accession>A0A414AWX3</accession>
<dbReference type="InterPro" id="IPR015421">
    <property type="entry name" value="PyrdxlP-dep_Trfase_major"/>
</dbReference>
<dbReference type="PROSITE" id="PS00600">
    <property type="entry name" value="AA_TRANSFER_CLASS_3"/>
    <property type="match status" value="1"/>
</dbReference>
<evidence type="ECO:0000256" key="2">
    <source>
        <dbReference type="ARBA" id="ARBA00022576"/>
    </source>
</evidence>
<reference evidence="6 7" key="1">
    <citation type="submission" date="2018-08" db="EMBL/GenBank/DDBJ databases">
        <title>A genome reference for cultivated species of the human gut microbiota.</title>
        <authorList>
            <person name="Zou Y."/>
            <person name="Xue W."/>
            <person name="Luo G."/>
        </authorList>
    </citation>
    <scope>NUCLEOTIDE SEQUENCE [LARGE SCALE GENOMIC DNA]</scope>
    <source>
        <strain evidence="6 7">AM35-14</strain>
    </source>
</reference>
<dbReference type="PANTHER" id="PTHR43094">
    <property type="entry name" value="AMINOTRANSFERASE"/>
    <property type="match status" value="1"/>
</dbReference>
<dbReference type="InterPro" id="IPR015424">
    <property type="entry name" value="PyrdxlP-dep_Trfase"/>
</dbReference>
<protein>
    <submittedName>
        <fullName evidence="6">Aspartate aminotransferase family protein</fullName>
    </submittedName>
</protein>
<dbReference type="AlphaFoldDB" id="A0A414AWX3"/>
<dbReference type="CDD" id="cd00610">
    <property type="entry name" value="OAT_like"/>
    <property type="match status" value="1"/>
</dbReference>
<dbReference type="Proteomes" id="UP000283975">
    <property type="component" value="Unassembled WGS sequence"/>
</dbReference>
<dbReference type="GO" id="GO:0030170">
    <property type="term" value="F:pyridoxal phosphate binding"/>
    <property type="evidence" value="ECO:0007669"/>
    <property type="project" value="InterPro"/>
</dbReference>
<evidence type="ECO:0000313" key="7">
    <source>
        <dbReference type="Proteomes" id="UP000283975"/>
    </source>
</evidence>
<evidence type="ECO:0000256" key="5">
    <source>
        <dbReference type="RuleBase" id="RU003560"/>
    </source>
</evidence>
<dbReference type="Pfam" id="PF00202">
    <property type="entry name" value="Aminotran_3"/>
    <property type="match status" value="1"/>
</dbReference>
<dbReference type="FunFam" id="3.40.640.10:FF:000014">
    <property type="entry name" value="Adenosylmethionine-8-amino-7-oxononanoate aminotransferase, probable"/>
    <property type="match status" value="1"/>
</dbReference>
<dbReference type="PANTHER" id="PTHR43094:SF1">
    <property type="entry name" value="AMINOTRANSFERASE CLASS-III"/>
    <property type="match status" value="1"/>
</dbReference>
<comment type="caution">
    <text evidence="6">The sequence shown here is derived from an EMBL/GenBank/DDBJ whole genome shotgun (WGS) entry which is preliminary data.</text>
</comment>
<keyword evidence="2 6" id="KW-0032">Aminotransferase</keyword>
<keyword evidence="4 5" id="KW-0663">Pyridoxal phosphate</keyword>
<evidence type="ECO:0000256" key="1">
    <source>
        <dbReference type="ARBA" id="ARBA00008954"/>
    </source>
</evidence>
<sequence>MSNVFYANLDKKYKCVERAEGSWVYDTDGKKYLDCAAGIAVTNIGQGIKEVIDAMYQQASNVSYVYGGTFTSEAKERLSHQIIELSPEGMDKVFFCSGGSEAVESMGKIARQYQIEAGRPGKYKIISRWQSYHGNTIATLTYGGRPSWREKYDNYLMKMPHIAQCNCYRCPYGLSYPECGLPCAEELERIIKYEGPDTVAAFLIEPIVGTTSCATMPPIEYMKRIREICDKYNVLFCVDEVITGFGRTGKNFAMDHFGVVPDLISVAKGLGGGYVPIGAVIAHKKVVDAFEKGSKNLIHSFTFAGNPLVCAGASAVLSYTVNNNLVERAAKEGEVFLGKLKEALGDSPLIGDIRGVGMLIGVELVMDREKKEPFDPEKNVSGFLAGYCFDHGLLISSGVTGTADGIAGEALQISPPLILDEEEMDFAVDILKTAVLEAEHRFL</sequence>
<evidence type="ECO:0000256" key="3">
    <source>
        <dbReference type="ARBA" id="ARBA00022679"/>
    </source>
</evidence>
<gene>
    <name evidence="6" type="ORF">DW839_10650</name>
</gene>
<dbReference type="KEGG" id="cbol:CGC65_23055"/>
<dbReference type="EMBL" id="QSHZ01000009">
    <property type="protein sequence ID" value="RHC56385.1"/>
    <property type="molecule type" value="Genomic_DNA"/>
</dbReference>
<evidence type="ECO:0000256" key="4">
    <source>
        <dbReference type="ARBA" id="ARBA00022898"/>
    </source>
</evidence>
<evidence type="ECO:0000313" key="6">
    <source>
        <dbReference type="EMBL" id="RHC56385.1"/>
    </source>
</evidence>
<comment type="similarity">
    <text evidence="1 5">Belongs to the class-III pyridoxal-phosphate-dependent aminotransferase family.</text>
</comment>
<organism evidence="6 7">
    <name type="scientific">Enterocloster bolteae</name>
    <dbReference type="NCBI Taxonomy" id="208479"/>
    <lineage>
        <taxon>Bacteria</taxon>
        <taxon>Bacillati</taxon>
        <taxon>Bacillota</taxon>
        <taxon>Clostridia</taxon>
        <taxon>Lachnospirales</taxon>
        <taxon>Lachnospiraceae</taxon>
        <taxon>Enterocloster</taxon>
    </lineage>
</organism>
<dbReference type="GO" id="GO:0008483">
    <property type="term" value="F:transaminase activity"/>
    <property type="evidence" value="ECO:0007669"/>
    <property type="project" value="UniProtKB-KW"/>
</dbReference>
<dbReference type="InterPro" id="IPR015422">
    <property type="entry name" value="PyrdxlP-dep_Trfase_small"/>
</dbReference>